<evidence type="ECO:0000313" key="3">
    <source>
        <dbReference type="Proteomes" id="UP000604046"/>
    </source>
</evidence>
<feature type="transmembrane region" description="Helical" evidence="1">
    <location>
        <begin position="12"/>
        <end position="32"/>
    </location>
</feature>
<keyword evidence="3" id="KW-1185">Reference proteome</keyword>
<sequence>MAICLQHLCRLSALALLFLGAVVVSLALGLVLAGASPVVLPLGFGILAIVVNAGSKNMHGRVRYRRICRAVAVGCLCLLIVAWPFLTCIWLGPMSAAAVLAANLVFIASIILTVWTIILSNNYPPGSDESFTVAQLDEDLHRLETASAEQDPLWGWHLFAALADWYQLSALAFNVPSLLLPAAVKDLLNAFFALGRLALPFVPAEAVQVAGFLLANVLLFCCVLFASVRLTALMLLPRLVAIWIGEGHDHNPDPNKKKEEAANDSERIQSKISDLGLSWMMQEPGEAPADLKVALFVTSTLIGYTQANLEVFVCKQDELGMVWAGNQELQCWTGVHSAMAWAASLVLVAVLPAGFLMGLTIELGAQRIHLGEEFRPARLSTHGWFLLLERPVKLLAVAMAIQSEAFGNTRLRLIALTVGALMLALLSQALSISSHMGLSHLRQVALFSAVINGAGSLLTYEISDEQDLTGTGLLLAGHAALFLWSTSRSERLLSCPASARTVRCIIRLLLLVLAVGSAAVLGFLPDLLAINTGAYTERKFDPGLDMSIRADSCALFVKSTDCNDCQQFTAEPAWFSGSAGQGQLKIWSEGAAAAMSAGNVSTSATVLEACELWLLMLPNSTVNVECHGECTLHAQGSFARLDVTANGYMDAVTNVRISDKFNFSSAMGHLWSNLVLGSLELIELPSIAIKLLDGDADVSLDIQHAVQARADALCLIGVQASDLNSTNWTVELDIGGKLSLRNTSAPLLPENSRQIVLHNESVVELEAAAEDYNYIVLVKGSARHTRFVKPALEQRFVLLPSSEFLGSALSSCCICLRFAVSWRLLFRLALQTCSFPPSMWGSWIPR</sequence>
<keyword evidence="1" id="KW-0472">Membrane</keyword>
<feature type="transmembrane region" description="Helical" evidence="1">
    <location>
        <begin position="67"/>
        <end position="92"/>
    </location>
</feature>
<feature type="transmembrane region" description="Helical" evidence="1">
    <location>
        <begin position="98"/>
        <end position="119"/>
    </location>
</feature>
<reference evidence="2" key="1">
    <citation type="submission" date="2021-02" db="EMBL/GenBank/DDBJ databases">
        <authorList>
            <person name="Dougan E. K."/>
            <person name="Rhodes N."/>
            <person name="Thang M."/>
            <person name="Chan C."/>
        </authorList>
    </citation>
    <scope>NUCLEOTIDE SEQUENCE</scope>
</reference>
<comment type="caution">
    <text evidence="2">The sequence shown here is derived from an EMBL/GenBank/DDBJ whole genome shotgun (WGS) entry which is preliminary data.</text>
</comment>
<feature type="transmembrane region" description="Helical" evidence="1">
    <location>
        <begin position="468"/>
        <end position="484"/>
    </location>
</feature>
<protein>
    <submittedName>
        <fullName evidence="2">Uncharacterized protein</fullName>
    </submittedName>
</protein>
<accession>A0A812Q455</accession>
<keyword evidence="1" id="KW-0812">Transmembrane</keyword>
<feature type="transmembrane region" description="Helical" evidence="1">
    <location>
        <begin position="413"/>
        <end position="432"/>
    </location>
</feature>
<feature type="transmembrane region" description="Helical" evidence="1">
    <location>
        <begin position="505"/>
        <end position="524"/>
    </location>
</feature>
<feature type="transmembrane region" description="Helical" evidence="1">
    <location>
        <begin position="206"/>
        <end position="228"/>
    </location>
</feature>
<dbReference type="EMBL" id="CAJNDS010002187">
    <property type="protein sequence ID" value="CAE7363992.1"/>
    <property type="molecule type" value="Genomic_DNA"/>
</dbReference>
<proteinExistence type="predicted"/>
<evidence type="ECO:0000256" key="1">
    <source>
        <dbReference type="SAM" id="Phobius"/>
    </source>
</evidence>
<dbReference type="Proteomes" id="UP000604046">
    <property type="component" value="Unassembled WGS sequence"/>
</dbReference>
<name>A0A812Q455_9DINO</name>
<feature type="transmembrane region" description="Helical" evidence="1">
    <location>
        <begin position="38"/>
        <end position="55"/>
    </location>
</feature>
<dbReference type="AlphaFoldDB" id="A0A812Q455"/>
<organism evidence="2 3">
    <name type="scientific">Symbiodinium natans</name>
    <dbReference type="NCBI Taxonomy" id="878477"/>
    <lineage>
        <taxon>Eukaryota</taxon>
        <taxon>Sar</taxon>
        <taxon>Alveolata</taxon>
        <taxon>Dinophyceae</taxon>
        <taxon>Suessiales</taxon>
        <taxon>Symbiodiniaceae</taxon>
        <taxon>Symbiodinium</taxon>
    </lineage>
</organism>
<gene>
    <name evidence="2" type="ORF">SNAT2548_LOCUS19680</name>
</gene>
<evidence type="ECO:0000313" key="2">
    <source>
        <dbReference type="EMBL" id="CAE7363992.1"/>
    </source>
</evidence>
<feature type="transmembrane region" description="Helical" evidence="1">
    <location>
        <begin position="338"/>
        <end position="361"/>
    </location>
</feature>
<keyword evidence="1" id="KW-1133">Transmembrane helix</keyword>